<keyword evidence="3" id="KW-0663">Pyridoxal phosphate</keyword>
<dbReference type="Pfam" id="PF22580">
    <property type="entry name" value="KYNU_C"/>
    <property type="match status" value="1"/>
</dbReference>
<dbReference type="GO" id="GO:0005737">
    <property type="term" value="C:cytoplasm"/>
    <property type="evidence" value="ECO:0007669"/>
    <property type="project" value="InterPro"/>
</dbReference>
<evidence type="ECO:0000256" key="2">
    <source>
        <dbReference type="ARBA" id="ARBA00022801"/>
    </source>
</evidence>
<dbReference type="Gene3D" id="3.40.640.10">
    <property type="entry name" value="Type I PLP-dependent aspartate aminotransferase-like (Major domain)"/>
    <property type="match status" value="1"/>
</dbReference>
<keyword evidence="1" id="KW-0662">Pyridine nucleotide biosynthesis</keyword>
<dbReference type="EMBL" id="SEYY01009576">
    <property type="protein sequence ID" value="KAB7501762.1"/>
    <property type="molecule type" value="Genomic_DNA"/>
</dbReference>
<dbReference type="PANTHER" id="PTHR14084:SF0">
    <property type="entry name" value="KYNURENINASE"/>
    <property type="match status" value="1"/>
</dbReference>
<dbReference type="AlphaFoldDB" id="A0A5N5T5P6"/>
<sequence>MDKEDPLRHFRSKFCFPLKSTLPRVDKRILRDSREECVYLCGNSLGLQPKSTRERVVEQLHFEEPLPAALCDEYGRNSMGRLLGAEPSSVVLMNALTVNLHLLLIAFYKPTKNRFQILIEKNAFPSDRFIKNEGKNIAIVCLSGVQYYTGQKFDMERITQAGHKQGCIVGWDLAHAIGNVKIYLDDWDYLNSGAGCIGGAYMNQKHNSRTQTRLQGWWSNKSNTRFLMKDICDSSEGIDGFRLSNASPIMVACVLSSLEIFDEAGLDSLIEKQIKLTGYMECLLERVFERYPANSKPGEIITPKDPSKRGNQLSLSFCFPIRDVHEELQKRGVVCDVRLPNVIRVAPAPLYNSYRDVFEFVKIFEEVLHICQAKES</sequence>
<dbReference type="SUPFAM" id="SSF53383">
    <property type="entry name" value="PLP-dependent transferases"/>
    <property type="match status" value="1"/>
</dbReference>
<dbReference type="Gene3D" id="3.90.1150.10">
    <property type="entry name" value="Aspartate Aminotransferase, domain 1"/>
    <property type="match status" value="2"/>
</dbReference>
<dbReference type="InterPro" id="IPR015422">
    <property type="entry name" value="PyrdxlP-dep_Trfase_small"/>
</dbReference>
<evidence type="ECO:0000256" key="3">
    <source>
        <dbReference type="ARBA" id="ARBA00022898"/>
    </source>
</evidence>
<organism evidence="4 5">
    <name type="scientific">Armadillidium nasatum</name>
    <dbReference type="NCBI Taxonomy" id="96803"/>
    <lineage>
        <taxon>Eukaryota</taxon>
        <taxon>Metazoa</taxon>
        <taxon>Ecdysozoa</taxon>
        <taxon>Arthropoda</taxon>
        <taxon>Crustacea</taxon>
        <taxon>Multicrustacea</taxon>
        <taxon>Malacostraca</taxon>
        <taxon>Eumalacostraca</taxon>
        <taxon>Peracarida</taxon>
        <taxon>Isopoda</taxon>
        <taxon>Oniscidea</taxon>
        <taxon>Crinocheta</taxon>
        <taxon>Armadillidiidae</taxon>
        <taxon>Armadillidium</taxon>
    </lineage>
</organism>
<evidence type="ECO:0000313" key="4">
    <source>
        <dbReference type="EMBL" id="KAB7501762.1"/>
    </source>
</evidence>
<proteinExistence type="predicted"/>
<protein>
    <submittedName>
        <fullName evidence="4">Kynureninase</fullName>
    </submittedName>
</protein>
<dbReference type="GO" id="GO:0019441">
    <property type="term" value="P:L-tryptophan catabolic process to kynurenine"/>
    <property type="evidence" value="ECO:0007669"/>
    <property type="project" value="TreeGrafter"/>
</dbReference>
<dbReference type="GO" id="GO:0030429">
    <property type="term" value="F:kynureninase activity"/>
    <property type="evidence" value="ECO:0007669"/>
    <property type="project" value="InterPro"/>
</dbReference>
<dbReference type="GO" id="GO:0009435">
    <property type="term" value="P:NAD+ biosynthetic process"/>
    <property type="evidence" value="ECO:0007669"/>
    <property type="project" value="InterPro"/>
</dbReference>
<keyword evidence="2" id="KW-0378">Hydrolase</keyword>
<dbReference type="PIRSF" id="PIRSF038800">
    <property type="entry name" value="KYNU"/>
    <property type="match status" value="1"/>
</dbReference>
<evidence type="ECO:0000256" key="1">
    <source>
        <dbReference type="ARBA" id="ARBA00022642"/>
    </source>
</evidence>
<comment type="caution">
    <text evidence="4">The sequence shown here is derived from an EMBL/GenBank/DDBJ whole genome shotgun (WGS) entry which is preliminary data.</text>
</comment>
<dbReference type="InterPro" id="IPR015421">
    <property type="entry name" value="PyrdxlP-dep_Trfase_major"/>
</dbReference>
<reference evidence="4 5" key="1">
    <citation type="journal article" date="2019" name="PLoS Biol.">
        <title>Sex chromosomes control vertical transmission of feminizing Wolbachia symbionts in an isopod.</title>
        <authorList>
            <person name="Becking T."/>
            <person name="Chebbi M.A."/>
            <person name="Giraud I."/>
            <person name="Moumen B."/>
            <person name="Laverre T."/>
            <person name="Caubet Y."/>
            <person name="Peccoud J."/>
            <person name="Gilbert C."/>
            <person name="Cordaux R."/>
        </authorList>
    </citation>
    <scope>NUCLEOTIDE SEQUENCE [LARGE SCALE GENOMIC DNA]</scope>
    <source>
        <strain evidence="4">ANa2</strain>
        <tissue evidence="4">Whole body excluding digestive tract and cuticle</tissue>
    </source>
</reference>
<keyword evidence="5" id="KW-1185">Reference proteome</keyword>
<dbReference type="OrthoDB" id="5978656at2759"/>
<gene>
    <name evidence="4" type="primary">flu-2</name>
    <name evidence="4" type="ORF">Anas_03558</name>
</gene>
<dbReference type="GO" id="GO:0030170">
    <property type="term" value="F:pyridoxal phosphate binding"/>
    <property type="evidence" value="ECO:0007669"/>
    <property type="project" value="InterPro"/>
</dbReference>
<accession>A0A5N5T5P6</accession>
<dbReference type="Proteomes" id="UP000326759">
    <property type="component" value="Unassembled WGS sequence"/>
</dbReference>
<dbReference type="InterPro" id="IPR010111">
    <property type="entry name" value="Kynureninase"/>
</dbReference>
<dbReference type="PANTHER" id="PTHR14084">
    <property type="entry name" value="KYNURENINASE"/>
    <property type="match status" value="1"/>
</dbReference>
<evidence type="ECO:0000313" key="5">
    <source>
        <dbReference type="Proteomes" id="UP000326759"/>
    </source>
</evidence>
<dbReference type="GO" id="GO:0043420">
    <property type="term" value="P:anthranilate metabolic process"/>
    <property type="evidence" value="ECO:0007669"/>
    <property type="project" value="TreeGrafter"/>
</dbReference>
<name>A0A5N5T5P6_9CRUS</name>
<dbReference type="InterPro" id="IPR015424">
    <property type="entry name" value="PyrdxlP-dep_Trfase"/>
</dbReference>